<dbReference type="RefSeq" id="WP_034436237.1">
    <property type="nucleotide sequence ID" value="NZ_CBTK010000298.1"/>
</dbReference>
<name>A0A7U7GFI0_9GAMM</name>
<keyword evidence="2" id="KW-1185">Reference proteome</keyword>
<dbReference type="Pfam" id="PF06945">
    <property type="entry name" value="DUF1289"/>
    <property type="match status" value="1"/>
</dbReference>
<dbReference type="OrthoDB" id="9811423at2"/>
<evidence type="ECO:0000313" key="1">
    <source>
        <dbReference type="EMBL" id="CDH47352.1"/>
    </source>
</evidence>
<sequence>MTANCSFPPNDPPSPCIGVCVIHPQTQLCEGCSRTLDEIAAWWDYTPNQKRRVIEQLETRLTQMMSGAFFD</sequence>
<comment type="caution">
    <text evidence="1">The sequence shown here is derived from an EMBL/GenBank/DDBJ whole genome shotgun (WGS) entry which is preliminary data.</text>
</comment>
<protein>
    <recommendedName>
        <fullName evidence="3">DUF1289 domain-containing protein</fullName>
    </recommendedName>
</protein>
<dbReference type="InterPro" id="IPR010710">
    <property type="entry name" value="DUF1289"/>
</dbReference>
<proteinExistence type="predicted"/>
<gene>
    <name evidence="1" type="ORF">BN874_80042</name>
</gene>
<evidence type="ECO:0000313" key="2">
    <source>
        <dbReference type="Proteomes" id="UP000019184"/>
    </source>
</evidence>
<dbReference type="PANTHER" id="PTHR35175">
    <property type="entry name" value="DUF1289 DOMAIN-CONTAINING PROTEIN"/>
    <property type="match status" value="1"/>
</dbReference>
<dbReference type="Proteomes" id="UP000019184">
    <property type="component" value="Unassembled WGS sequence"/>
</dbReference>
<evidence type="ECO:0008006" key="3">
    <source>
        <dbReference type="Google" id="ProtNLM"/>
    </source>
</evidence>
<dbReference type="EMBL" id="CBTK010000298">
    <property type="protein sequence ID" value="CDH47352.1"/>
    <property type="molecule type" value="Genomic_DNA"/>
</dbReference>
<reference evidence="1 2" key="1">
    <citation type="journal article" date="2014" name="ISME J.">
        <title>Candidatus Competibacter-lineage genomes retrieved from metagenomes reveal functional metabolic diversity.</title>
        <authorList>
            <person name="McIlroy S.J."/>
            <person name="Albertsen M."/>
            <person name="Andresen E.K."/>
            <person name="Saunders A.M."/>
            <person name="Kristiansen R."/>
            <person name="Stokholm-Bjerregaard M."/>
            <person name="Nielsen K.L."/>
            <person name="Nielsen P.H."/>
        </authorList>
    </citation>
    <scope>NUCLEOTIDE SEQUENCE [LARGE SCALE GENOMIC DNA]</scope>
    <source>
        <strain evidence="1 2">Run_B_J11</strain>
    </source>
</reference>
<organism evidence="1 2">
    <name type="scientific">Candidatus Contendobacter odensis Run_B_J11</name>
    <dbReference type="NCBI Taxonomy" id="1400861"/>
    <lineage>
        <taxon>Bacteria</taxon>
        <taxon>Pseudomonadati</taxon>
        <taxon>Pseudomonadota</taxon>
        <taxon>Gammaproteobacteria</taxon>
        <taxon>Candidatus Competibacteraceae</taxon>
        <taxon>Candidatus Contendibacter</taxon>
    </lineage>
</organism>
<accession>A0A7U7GFI0</accession>
<dbReference type="AlphaFoldDB" id="A0A7U7GFI0"/>
<dbReference type="PANTHER" id="PTHR35175:SF2">
    <property type="entry name" value="DUF1289 DOMAIN-CONTAINING PROTEIN"/>
    <property type="match status" value="1"/>
</dbReference>